<dbReference type="InterPro" id="IPR036890">
    <property type="entry name" value="HATPase_C_sf"/>
</dbReference>
<dbReference type="CDD" id="cd16936">
    <property type="entry name" value="HATPase_RsbW-like"/>
    <property type="match status" value="1"/>
</dbReference>
<evidence type="ECO:0000256" key="1">
    <source>
        <dbReference type="ARBA" id="ARBA00022527"/>
    </source>
</evidence>
<comment type="caution">
    <text evidence="4">The sequence shown here is derived from an EMBL/GenBank/DDBJ whole genome shotgun (WGS) entry which is preliminary data.</text>
</comment>
<evidence type="ECO:0000313" key="4">
    <source>
        <dbReference type="EMBL" id="GAA0585099.1"/>
    </source>
</evidence>
<keyword evidence="1" id="KW-0723">Serine/threonine-protein kinase</keyword>
<dbReference type="InterPro" id="IPR003594">
    <property type="entry name" value="HATPase_dom"/>
</dbReference>
<keyword evidence="4" id="KW-0547">Nucleotide-binding</keyword>
<sequence>MSVVVEVNRQYVLDLEATPERVPQIRRIVAAHLRYWKLEGLIQPVSLGVCELLTNVFRHAEGDKHCTLELRWTGRRLTAAVLDRDPRLPVLGGGEPLATHGRGLALVASLSDSWGTHPTAEGKVVWFTLRADAPDAQALVRVRPLRALSAAQRTPDPVPDLPPVPLEREPAPIG</sequence>
<dbReference type="Gene3D" id="3.30.565.10">
    <property type="entry name" value="Histidine kinase-like ATPase, C-terminal domain"/>
    <property type="match status" value="1"/>
</dbReference>
<dbReference type="Proteomes" id="UP001500668">
    <property type="component" value="Unassembled WGS sequence"/>
</dbReference>
<dbReference type="InterPro" id="IPR050267">
    <property type="entry name" value="Anti-sigma-factor_SerPK"/>
</dbReference>
<proteinExistence type="predicted"/>
<dbReference type="EMBL" id="BAAACA010000006">
    <property type="protein sequence ID" value="GAA0585099.1"/>
    <property type="molecule type" value="Genomic_DNA"/>
</dbReference>
<feature type="region of interest" description="Disordered" evidence="2">
    <location>
        <begin position="151"/>
        <end position="174"/>
    </location>
</feature>
<keyword evidence="1" id="KW-0418">Kinase</keyword>
<keyword evidence="4" id="KW-0067">ATP-binding</keyword>
<feature type="compositionally biased region" description="Pro residues" evidence="2">
    <location>
        <begin position="156"/>
        <end position="165"/>
    </location>
</feature>
<dbReference type="Pfam" id="PF13581">
    <property type="entry name" value="HATPase_c_2"/>
    <property type="match status" value="1"/>
</dbReference>
<feature type="domain" description="Histidine kinase/HSP90-like ATPase" evidence="3">
    <location>
        <begin position="15"/>
        <end position="128"/>
    </location>
</feature>
<reference evidence="5" key="1">
    <citation type="journal article" date="2019" name="Int. J. Syst. Evol. Microbiol.">
        <title>The Global Catalogue of Microorganisms (GCM) 10K type strain sequencing project: providing services to taxonomists for standard genome sequencing and annotation.</title>
        <authorList>
            <consortium name="The Broad Institute Genomics Platform"/>
            <consortium name="The Broad Institute Genome Sequencing Center for Infectious Disease"/>
            <person name="Wu L."/>
            <person name="Ma J."/>
        </authorList>
    </citation>
    <scope>NUCLEOTIDE SEQUENCE [LARGE SCALE GENOMIC DNA]</scope>
    <source>
        <strain evidence="5">JCM 5067</strain>
    </source>
</reference>
<dbReference type="GO" id="GO:0005524">
    <property type="term" value="F:ATP binding"/>
    <property type="evidence" value="ECO:0007669"/>
    <property type="project" value="UniProtKB-KW"/>
</dbReference>
<keyword evidence="1" id="KW-0808">Transferase</keyword>
<evidence type="ECO:0000313" key="5">
    <source>
        <dbReference type="Proteomes" id="UP001500668"/>
    </source>
</evidence>
<dbReference type="PANTHER" id="PTHR35526">
    <property type="entry name" value="ANTI-SIGMA-F FACTOR RSBW-RELATED"/>
    <property type="match status" value="1"/>
</dbReference>
<name>A0ABP3QBW6_9ACTN</name>
<gene>
    <name evidence="4" type="ORF">GCM10010394_12420</name>
</gene>
<accession>A0ABP3QBW6</accession>
<organism evidence="4 5">
    <name type="scientific">Streptomyces crystallinus</name>
    <dbReference type="NCBI Taxonomy" id="68191"/>
    <lineage>
        <taxon>Bacteria</taxon>
        <taxon>Bacillati</taxon>
        <taxon>Actinomycetota</taxon>
        <taxon>Actinomycetes</taxon>
        <taxon>Kitasatosporales</taxon>
        <taxon>Streptomycetaceae</taxon>
        <taxon>Streptomyces</taxon>
    </lineage>
</organism>
<dbReference type="PANTHER" id="PTHR35526:SF3">
    <property type="entry name" value="ANTI-SIGMA-F FACTOR RSBW"/>
    <property type="match status" value="1"/>
</dbReference>
<evidence type="ECO:0000259" key="3">
    <source>
        <dbReference type="Pfam" id="PF13581"/>
    </source>
</evidence>
<evidence type="ECO:0000256" key="2">
    <source>
        <dbReference type="SAM" id="MobiDB-lite"/>
    </source>
</evidence>
<protein>
    <submittedName>
        <fullName evidence="4">ATP-binding protein</fullName>
    </submittedName>
</protein>
<dbReference type="SUPFAM" id="SSF55874">
    <property type="entry name" value="ATPase domain of HSP90 chaperone/DNA topoisomerase II/histidine kinase"/>
    <property type="match status" value="1"/>
</dbReference>
<dbReference type="RefSeq" id="WP_344070908.1">
    <property type="nucleotide sequence ID" value="NZ_BAAACA010000006.1"/>
</dbReference>
<keyword evidence="5" id="KW-1185">Reference proteome</keyword>